<feature type="domain" description="Bifunctional transglycosylase second" evidence="27">
    <location>
        <begin position="75"/>
        <end position="154"/>
    </location>
</feature>
<evidence type="ECO:0000256" key="10">
    <source>
        <dbReference type="ARBA" id="ARBA00022676"/>
    </source>
</evidence>
<keyword evidence="16" id="KW-0046">Antibiotic resistance</keyword>
<evidence type="ECO:0000256" key="19">
    <source>
        <dbReference type="ARBA" id="ARBA00032454"/>
    </source>
</evidence>
<evidence type="ECO:0000313" key="28">
    <source>
        <dbReference type="EMBL" id="MCC7661826.1"/>
    </source>
</evidence>
<evidence type="ECO:0000256" key="20">
    <source>
        <dbReference type="ARBA" id="ARBA00034000"/>
    </source>
</evidence>
<dbReference type="InterPro" id="IPR001264">
    <property type="entry name" value="Glyco_trans_51"/>
</dbReference>
<dbReference type="Pfam" id="PF00912">
    <property type="entry name" value="Transgly"/>
    <property type="match status" value="1"/>
</dbReference>
<dbReference type="SUPFAM" id="SSF56601">
    <property type="entry name" value="beta-lactamase/transpeptidase-like"/>
    <property type="match status" value="1"/>
</dbReference>
<comment type="subcellular location">
    <subcellularLocation>
        <location evidence="2">Cell membrane</location>
    </subcellularLocation>
</comment>
<dbReference type="RefSeq" id="WP_197833201.1">
    <property type="nucleotide sequence ID" value="NZ_VOSN01000002.1"/>
</dbReference>
<evidence type="ECO:0000256" key="8">
    <source>
        <dbReference type="ARBA" id="ARBA00022645"/>
    </source>
</evidence>
<dbReference type="Gene3D" id="1.10.3810.10">
    <property type="entry name" value="Biosynthetic peptidoglycan transglycosylase-like"/>
    <property type="match status" value="1"/>
</dbReference>
<evidence type="ECO:0000256" key="5">
    <source>
        <dbReference type="ARBA" id="ARBA00007739"/>
    </source>
</evidence>
<comment type="pathway">
    <text evidence="3 23">Cell wall biogenesis; peptidoglycan biosynthesis.</text>
</comment>
<evidence type="ECO:0000259" key="27">
    <source>
        <dbReference type="Pfam" id="PF14814"/>
    </source>
</evidence>
<dbReference type="NCBIfam" id="TIGR02071">
    <property type="entry name" value="PBP_1b"/>
    <property type="match status" value="1"/>
</dbReference>
<evidence type="ECO:0000256" key="4">
    <source>
        <dbReference type="ARBA" id="ARBA00007090"/>
    </source>
</evidence>
<evidence type="ECO:0000256" key="22">
    <source>
        <dbReference type="NCBIfam" id="TIGR02071"/>
    </source>
</evidence>
<comment type="caution">
    <text evidence="28">The sequence shown here is derived from an EMBL/GenBank/DDBJ whole genome shotgun (WGS) entry which is preliminary data.</text>
</comment>
<dbReference type="InterPro" id="IPR012338">
    <property type="entry name" value="Beta-lactam/transpept-like"/>
</dbReference>
<evidence type="ECO:0000256" key="3">
    <source>
        <dbReference type="ARBA" id="ARBA00004752"/>
    </source>
</evidence>
<dbReference type="InterPro" id="IPR023346">
    <property type="entry name" value="Lysozyme-like_dom_sf"/>
</dbReference>
<dbReference type="InterPro" id="IPR028166">
    <property type="entry name" value="UB2H"/>
</dbReference>
<keyword evidence="29" id="KW-1185">Reference proteome</keyword>
<dbReference type="Proteomes" id="UP001199135">
    <property type="component" value="Unassembled WGS sequence"/>
</dbReference>
<evidence type="ECO:0000259" key="25">
    <source>
        <dbReference type="Pfam" id="PF00905"/>
    </source>
</evidence>
<evidence type="ECO:0000256" key="17">
    <source>
        <dbReference type="ARBA" id="ARBA00023268"/>
    </source>
</evidence>
<evidence type="ECO:0000256" key="1">
    <source>
        <dbReference type="ARBA" id="ARBA00002624"/>
    </source>
</evidence>
<keyword evidence="18 23" id="KW-0961">Cell wall biogenesis/degradation</keyword>
<dbReference type="Gene3D" id="3.40.710.10">
    <property type="entry name" value="DD-peptidase/beta-lactamase superfamily"/>
    <property type="match status" value="1"/>
</dbReference>
<protein>
    <recommendedName>
        <fullName evidence="6 22">Penicillin-binding protein 1B</fullName>
        <shortName evidence="23">PBP-1b</shortName>
        <shortName evidence="23">PBP1b</shortName>
    </recommendedName>
    <alternativeName>
        <fullName evidence="19 23">Murein polymerase</fullName>
    </alternativeName>
</protein>
<dbReference type="InterPro" id="IPR050396">
    <property type="entry name" value="Glycosyltr_51/Transpeptidase"/>
</dbReference>
<accession>A0ABS8JCZ2</accession>
<name>A0ABS8JCZ2_9GAMM</name>
<evidence type="ECO:0000313" key="29">
    <source>
        <dbReference type="Proteomes" id="UP001199135"/>
    </source>
</evidence>
<dbReference type="Pfam" id="PF14814">
    <property type="entry name" value="UB2H"/>
    <property type="match status" value="1"/>
</dbReference>
<evidence type="ECO:0000256" key="6">
    <source>
        <dbReference type="ARBA" id="ARBA00018637"/>
    </source>
</evidence>
<keyword evidence="10 23" id="KW-0328">Glycosyltransferase</keyword>
<evidence type="ECO:0000256" key="13">
    <source>
        <dbReference type="ARBA" id="ARBA00022960"/>
    </source>
</evidence>
<comment type="function">
    <text evidence="1 23">Cell wall formation. Synthesis of cross-linked peptidoglycan from the lipid intermediates. The enzyme has a penicillin-insensitive transglycosylase N-terminal domain (formation of linear glycan strands) and a penicillin-sensitive transpeptidase C-terminal domain (cross-linking of the peptide subunits).</text>
</comment>
<feature type="domain" description="Glycosyl transferase family 51" evidence="26">
    <location>
        <begin position="170"/>
        <end position="339"/>
    </location>
</feature>
<dbReference type="EMBL" id="VOSO01000023">
    <property type="protein sequence ID" value="MCC7661826.1"/>
    <property type="molecule type" value="Genomic_DNA"/>
</dbReference>
<evidence type="ECO:0000256" key="14">
    <source>
        <dbReference type="ARBA" id="ARBA00022984"/>
    </source>
</evidence>
<reference evidence="28 29" key="1">
    <citation type="submission" date="2019-08" db="EMBL/GenBank/DDBJ databases">
        <title>Genome sequencing of Psyttalia spp.-associated microbial isolates reveals a potentially novel species in the Serratia genus.</title>
        <authorList>
            <person name="Tannieres-Laurent M."/>
            <person name="Sparks M.E."/>
            <person name="Blackburn M.B."/>
            <person name="Gundersen-Rindal D.E."/>
            <person name="Bon M.-C."/>
        </authorList>
    </citation>
    <scope>NUCLEOTIDE SEQUENCE [LARGE SCALE GENOMIC DNA]</scope>
    <source>
        <strain evidence="29">Pon4B</strain>
    </source>
</reference>
<dbReference type="InterPro" id="IPR011813">
    <property type="entry name" value="PBP_1b"/>
</dbReference>
<keyword evidence="14 23" id="KW-0573">Peptidoglycan synthesis</keyword>
<dbReference type="SUPFAM" id="SSF53955">
    <property type="entry name" value="Lysozyme-like"/>
    <property type="match status" value="1"/>
</dbReference>
<evidence type="ECO:0000256" key="24">
    <source>
        <dbReference type="SAM" id="Phobius"/>
    </source>
</evidence>
<keyword evidence="13 23" id="KW-0133">Cell shape</keyword>
<evidence type="ECO:0000256" key="11">
    <source>
        <dbReference type="ARBA" id="ARBA00022679"/>
    </source>
</evidence>
<keyword evidence="24" id="KW-1133">Transmembrane helix</keyword>
<dbReference type="PANTHER" id="PTHR32282">
    <property type="entry name" value="BINDING PROTEIN TRANSPEPTIDASE, PUTATIVE-RELATED"/>
    <property type="match status" value="1"/>
</dbReference>
<evidence type="ECO:0000256" key="21">
    <source>
        <dbReference type="ARBA" id="ARBA00049902"/>
    </source>
</evidence>
<feature type="transmembrane region" description="Helical" evidence="24">
    <location>
        <begin position="23"/>
        <end position="42"/>
    </location>
</feature>
<keyword evidence="24" id="KW-0812">Transmembrane</keyword>
<keyword evidence="15 24" id="KW-0472">Membrane</keyword>
<organism evidence="28 29">
    <name type="scientific">Serratia montpellierensis</name>
    <dbReference type="NCBI Taxonomy" id="2598730"/>
    <lineage>
        <taxon>Bacteria</taxon>
        <taxon>Pseudomonadati</taxon>
        <taxon>Pseudomonadota</taxon>
        <taxon>Gammaproteobacteria</taxon>
        <taxon>Enterobacterales</taxon>
        <taxon>Yersiniaceae</taxon>
        <taxon>Serratia</taxon>
    </lineage>
</organism>
<evidence type="ECO:0000256" key="2">
    <source>
        <dbReference type="ARBA" id="ARBA00004236"/>
    </source>
</evidence>
<keyword evidence="11 23" id="KW-0808">Transferase</keyword>
<keyword evidence="9" id="KW-0645">Protease</keyword>
<comment type="catalytic activity">
    <reaction evidence="21">
        <text>[GlcNAc-(1-&gt;4)-Mur2Ac(oyl-L-Ala-gamma-D-Glu-L-Lys-D-Ala-D-Ala)](n)-di-trans,octa-cis-undecaprenyl diphosphate + beta-D-GlcNAc-(1-&gt;4)-Mur2Ac(oyl-L-Ala-gamma-D-Glu-L-Lys-D-Ala-D-Ala)-di-trans,octa-cis-undecaprenyl diphosphate = [GlcNAc-(1-&gt;4)-Mur2Ac(oyl-L-Ala-gamma-D-Glu-L-Lys-D-Ala-D-Ala)](n+1)-di-trans,octa-cis-undecaprenyl diphosphate + di-trans,octa-cis-undecaprenyl diphosphate + H(+)</text>
        <dbReference type="Rhea" id="RHEA:23708"/>
        <dbReference type="Rhea" id="RHEA-COMP:9602"/>
        <dbReference type="Rhea" id="RHEA-COMP:9603"/>
        <dbReference type="ChEBI" id="CHEBI:15378"/>
        <dbReference type="ChEBI" id="CHEBI:58405"/>
        <dbReference type="ChEBI" id="CHEBI:60033"/>
        <dbReference type="ChEBI" id="CHEBI:78435"/>
        <dbReference type="EC" id="2.4.99.28"/>
    </reaction>
</comment>
<sequence length="784" mass="88299">MGELKATEPVSKRNNKNSMPNKIKMAIVFFISIFAMSLFFVLKLAKTIEDKINAKLNEGFWELPAQVYSKSYAIKVGHEIRNDKLSRLLESARYRNTNNVVNPGEFHIKKNTLTIYLRAFSSYDYSSNQKRVEVFFKDDVVAKINDIDSGSSIGEVVIEPSLIDVIYSPGDEQRIYLPLNDFPKEMIKILISTEDKGFYHHYGISPLSIIRALYSNIKAGRNIQGGSTLTQQVVKNMFLSNDRTMKRKIIEALMAIMLEMKLSKDKILELYLNEIYLGQNGSFGIHGFPLASIYYFGRPVNELSLDQQALLIGMVKGASLYNPWSNPSIAISRRNIVLKISEMNGVITKSNYSYLVKKDLNIKPKGTAFTKHPSFINMLRKEIRENKNIRINELSGSKIFSTFDPISQYDAEMTVIETMPILDKKTRIKDLQSAMVVVDRKNGELLAVIGDRNVEYNGFNRASDSRRQVGSLIKPAVYLAALSDPKDFGLNTLIEDQPIHINIGNTSWSPRNPTRTYRGKVFLLDALAYSINVSTVNIGMSIGLDKVADTLKLIGVPENRIAKNPSMLLGTLDMSPIELAEAIQTIANLGVHNGIHTLVSIQNKFGDEIYRRPDIKEQVVSNQAAWLTMYAMQESVRSGTSKKLRVGFESYTLAGKTGSSSGLRDSWFSGIDENKVVLTWIGRDNNQSTNLWGASGSLLLTKEFFIRNGVEKLKLVQPKDIYLMDVNTHGDFICNKENTYNSNIYIRKVPIWGKSITEICKTPSQFLPVSTNKAYSDEVLDSIF</sequence>
<dbReference type="Gene3D" id="3.30.2060.10">
    <property type="entry name" value="Penicillin-binding protein 1b domain"/>
    <property type="match status" value="1"/>
</dbReference>
<comment type="similarity">
    <text evidence="4 23">In the C-terminal section; belongs to the transpeptidase family.</text>
</comment>
<dbReference type="PANTHER" id="PTHR32282:SF11">
    <property type="entry name" value="PENICILLIN-BINDING PROTEIN 1B"/>
    <property type="match status" value="1"/>
</dbReference>
<keyword evidence="7" id="KW-1003">Cell membrane</keyword>
<evidence type="ECO:0000259" key="26">
    <source>
        <dbReference type="Pfam" id="PF00912"/>
    </source>
</evidence>
<evidence type="ECO:0000256" key="12">
    <source>
        <dbReference type="ARBA" id="ARBA00022801"/>
    </source>
</evidence>
<dbReference type="InterPro" id="IPR001460">
    <property type="entry name" value="PCN-bd_Tpept"/>
</dbReference>
<feature type="domain" description="Penicillin-binding protein transpeptidase" evidence="25">
    <location>
        <begin position="434"/>
        <end position="673"/>
    </location>
</feature>
<evidence type="ECO:0000256" key="9">
    <source>
        <dbReference type="ARBA" id="ARBA00022670"/>
    </source>
</evidence>
<evidence type="ECO:0000256" key="7">
    <source>
        <dbReference type="ARBA" id="ARBA00022475"/>
    </source>
</evidence>
<evidence type="ECO:0000256" key="15">
    <source>
        <dbReference type="ARBA" id="ARBA00023136"/>
    </source>
</evidence>
<comment type="similarity">
    <text evidence="5 23">In the N-terminal section; belongs to the glycosyltransferase 51 family.</text>
</comment>
<dbReference type="Pfam" id="PF00905">
    <property type="entry name" value="Transpeptidase"/>
    <property type="match status" value="1"/>
</dbReference>
<keyword evidence="8" id="KW-0121">Carboxypeptidase</keyword>
<evidence type="ECO:0000256" key="23">
    <source>
        <dbReference type="PIRNR" id="PIRNR002799"/>
    </source>
</evidence>
<dbReference type="InterPro" id="IPR036950">
    <property type="entry name" value="PBP_transglycosylase"/>
</dbReference>
<proteinExistence type="inferred from homology"/>
<gene>
    <name evidence="28" type="primary">mrcB</name>
    <name evidence="28" type="ORF">FUU20_24285</name>
</gene>
<keyword evidence="12" id="KW-0378">Hydrolase</keyword>
<evidence type="ECO:0000256" key="16">
    <source>
        <dbReference type="ARBA" id="ARBA00023251"/>
    </source>
</evidence>
<comment type="catalytic activity">
    <reaction evidence="20">
        <text>Preferential cleavage: (Ac)2-L-Lys-D-Ala-|-D-Ala. Also transpeptidation of peptidyl-alanyl moieties that are N-acyl substituents of D-alanine.</text>
        <dbReference type="EC" id="3.4.16.4"/>
    </reaction>
</comment>
<dbReference type="PIRSF" id="PIRSF002799">
    <property type="entry name" value="PBP_1b"/>
    <property type="match status" value="1"/>
</dbReference>
<evidence type="ECO:0000256" key="18">
    <source>
        <dbReference type="ARBA" id="ARBA00023316"/>
    </source>
</evidence>
<keyword evidence="17" id="KW-0511">Multifunctional enzyme</keyword>